<dbReference type="PANTHER" id="PTHR12756">
    <property type="entry name" value="CYTOSOLIC CARBOXYPEPTIDASE"/>
    <property type="match status" value="1"/>
</dbReference>
<name>A0A8S3ZIT4_9EUPU</name>
<keyword evidence="4" id="KW-1185">Reference proteome</keyword>
<feature type="domain" description="Cytosolic carboxypeptidase N-terminal" evidence="2">
    <location>
        <begin position="136"/>
        <end position="207"/>
    </location>
</feature>
<dbReference type="Gene3D" id="3.40.630.10">
    <property type="entry name" value="Zn peptidases"/>
    <property type="match status" value="2"/>
</dbReference>
<proteinExistence type="predicted"/>
<evidence type="ECO:0000259" key="2">
    <source>
        <dbReference type="Pfam" id="PF18027"/>
    </source>
</evidence>
<dbReference type="EMBL" id="CAJHNH020002558">
    <property type="protein sequence ID" value="CAG5127076.1"/>
    <property type="molecule type" value="Genomic_DNA"/>
</dbReference>
<evidence type="ECO:0000256" key="1">
    <source>
        <dbReference type="ARBA" id="ARBA00001947"/>
    </source>
</evidence>
<organism evidence="3 4">
    <name type="scientific">Candidula unifasciata</name>
    <dbReference type="NCBI Taxonomy" id="100452"/>
    <lineage>
        <taxon>Eukaryota</taxon>
        <taxon>Metazoa</taxon>
        <taxon>Spiralia</taxon>
        <taxon>Lophotrochozoa</taxon>
        <taxon>Mollusca</taxon>
        <taxon>Gastropoda</taxon>
        <taxon>Heterobranchia</taxon>
        <taxon>Euthyneura</taxon>
        <taxon>Panpulmonata</taxon>
        <taxon>Eupulmonata</taxon>
        <taxon>Stylommatophora</taxon>
        <taxon>Helicina</taxon>
        <taxon>Helicoidea</taxon>
        <taxon>Geomitridae</taxon>
        <taxon>Candidula</taxon>
    </lineage>
</organism>
<reference evidence="3" key="1">
    <citation type="submission" date="2021-04" db="EMBL/GenBank/DDBJ databases">
        <authorList>
            <consortium name="Molecular Ecology Group"/>
        </authorList>
    </citation>
    <scope>NUCLEOTIDE SEQUENCE</scope>
</reference>
<dbReference type="Pfam" id="PF18027">
    <property type="entry name" value="Pepdidase_M14_N"/>
    <property type="match status" value="1"/>
</dbReference>
<dbReference type="Gene3D" id="2.60.40.3120">
    <property type="match status" value="1"/>
</dbReference>
<evidence type="ECO:0000313" key="4">
    <source>
        <dbReference type="Proteomes" id="UP000678393"/>
    </source>
</evidence>
<protein>
    <recommendedName>
        <fullName evidence="2">Cytosolic carboxypeptidase N-terminal domain-containing protein</fullName>
    </recommendedName>
</protein>
<evidence type="ECO:0000313" key="3">
    <source>
        <dbReference type="EMBL" id="CAG5127076.1"/>
    </source>
</evidence>
<dbReference type="PANTHER" id="PTHR12756:SF4">
    <property type="entry name" value="PEPTIDASE M14 CARBOXYPEPTIDASE A DOMAIN-CONTAINING PROTEIN"/>
    <property type="match status" value="1"/>
</dbReference>
<dbReference type="InterPro" id="IPR040626">
    <property type="entry name" value="Pepdidase_M14_N"/>
</dbReference>
<sequence length="562" mass="65169">MRTQTDGMKLVPYYLQERSKSLYISETYKDVTIPSYVGHLSYTDQLEAFISRYKRRPADIKYWPYGPYWPAHFEGLLLDTPRHLVVGLQGCEPLVVGEFANSQTTESQVTQYLGKWKGTQLAYDSETKGCCPTLMFESRFECGNLRQARRVNQFEYELVLKTDLYTARHTQWYYFRVTNAVPGVTYKLRIINLLKKDSLYNHGMRPLMYSEQDAKERQRGWVRTGHHISYTRSSGTNCPLLEKGITYFTLEWQMEFPNHQDTHYLAHCYPYSFTDLKEDLELLMNSDERSKVTRREVMCETRAGNSCFLVTVTNFDSTVEKRAVIITARVHPGESQSSWMMKGFLEFITGPDPAAKVALYCDLHGHSRKHNVFMYGNNTSADLGVTPLDMARAFISERLFPWIMSVKSPDKFHFQSCKFQIRRCKESTGRVVMWHQLRVSNSFTMEATFSGTVLDRDNRRHFNTQDFMEMGTVLAQAILEYQTVKADPVQHTQTVLGLTRCITKQVLAYKGALCHTPLPLPPPLSLSPRKLQKWREHQTDILNKCSSPQRWSVFNSWETTSG</sequence>
<gene>
    <name evidence="3" type="ORF">CUNI_LOCUS12634</name>
</gene>
<dbReference type="SUPFAM" id="SSF53187">
    <property type="entry name" value="Zn-dependent exopeptidases"/>
    <property type="match status" value="1"/>
</dbReference>
<comment type="cofactor">
    <cofactor evidence="1">
        <name>Zn(2+)</name>
        <dbReference type="ChEBI" id="CHEBI:29105"/>
    </cofactor>
</comment>
<comment type="caution">
    <text evidence="3">The sequence shown here is derived from an EMBL/GenBank/DDBJ whole genome shotgun (WGS) entry which is preliminary data.</text>
</comment>
<dbReference type="OrthoDB" id="10253041at2759"/>
<dbReference type="AlphaFoldDB" id="A0A8S3ZIT4"/>
<dbReference type="Proteomes" id="UP000678393">
    <property type="component" value="Unassembled WGS sequence"/>
</dbReference>
<dbReference type="InterPro" id="IPR050821">
    <property type="entry name" value="Cytosolic_carboxypeptidase"/>
</dbReference>
<accession>A0A8S3ZIT4</accession>